<evidence type="ECO:0000256" key="2">
    <source>
        <dbReference type="ARBA" id="ARBA00022737"/>
    </source>
</evidence>
<evidence type="ECO:0000256" key="5">
    <source>
        <dbReference type="SAM" id="MobiDB-lite"/>
    </source>
</evidence>
<evidence type="ECO:0000256" key="4">
    <source>
        <dbReference type="ARBA" id="ARBA00023242"/>
    </source>
</evidence>
<dbReference type="SUPFAM" id="SSF46689">
    <property type="entry name" value="Homeodomain-like"/>
    <property type="match status" value="1"/>
</dbReference>
<proteinExistence type="predicted"/>
<evidence type="ECO:0000313" key="9">
    <source>
        <dbReference type="Proteomes" id="UP001055439"/>
    </source>
</evidence>
<feature type="region of interest" description="Disordered" evidence="5">
    <location>
        <begin position="101"/>
        <end position="125"/>
    </location>
</feature>
<dbReference type="EMBL" id="CP097502">
    <property type="protein sequence ID" value="URD73252.1"/>
    <property type="molecule type" value="Genomic_DNA"/>
</dbReference>
<dbReference type="PROSITE" id="PS50090">
    <property type="entry name" value="MYB_LIKE"/>
    <property type="match status" value="1"/>
</dbReference>
<dbReference type="Proteomes" id="UP001055439">
    <property type="component" value="Chromosome 1"/>
</dbReference>
<dbReference type="AlphaFoldDB" id="A0A9E7EAA3"/>
<protein>
    <submittedName>
        <fullName evidence="8">Myb-related protein Hv33</fullName>
    </submittedName>
</protein>
<dbReference type="Gene3D" id="1.10.10.60">
    <property type="entry name" value="Homeodomain-like"/>
    <property type="match status" value="1"/>
</dbReference>
<feature type="domain" description="HTH myb-type" evidence="7">
    <location>
        <begin position="71"/>
        <end position="99"/>
    </location>
</feature>
<feature type="domain" description="Myb-like" evidence="6">
    <location>
        <begin position="65"/>
        <end position="95"/>
    </location>
</feature>
<feature type="region of interest" description="Disordered" evidence="5">
    <location>
        <begin position="13"/>
        <end position="65"/>
    </location>
</feature>
<gene>
    <name evidence="8" type="ORF">MUK42_26052</name>
</gene>
<name>A0A9E7EAA3_9LILI</name>
<feature type="compositionally biased region" description="Basic and acidic residues" evidence="5">
    <location>
        <begin position="49"/>
        <end position="64"/>
    </location>
</feature>
<dbReference type="CDD" id="cd00167">
    <property type="entry name" value="SANT"/>
    <property type="match status" value="1"/>
</dbReference>
<accession>A0A9E7EAA3</accession>
<organism evidence="8 9">
    <name type="scientific">Musa troglodytarum</name>
    <name type="common">fe'i banana</name>
    <dbReference type="NCBI Taxonomy" id="320322"/>
    <lineage>
        <taxon>Eukaryota</taxon>
        <taxon>Viridiplantae</taxon>
        <taxon>Streptophyta</taxon>
        <taxon>Embryophyta</taxon>
        <taxon>Tracheophyta</taxon>
        <taxon>Spermatophyta</taxon>
        <taxon>Magnoliopsida</taxon>
        <taxon>Liliopsida</taxon>
        <taxon>Zingiberales</taxon>
        <taxon>Musaceae</taxon>
        <taxon>Musa</taxon>
    </lineage>
</organism>
<keyword evidence="4" id="KW-0539">Nucleus</keyword>
<dbReference type="OrthoDB" id="2143914at2759"/>
<dbReference type="InterPro" id="IPR001005">
    <property type="entry name" value="SANT/Myb"/>
</dbReference>
<evidence type="ECO:0000259" key="7">
    <source>
        <dbReference type="PROSITE" id="PS51294"/>
    </source>
</evidence>
<evidence type="ECO:0000313" key="8">
    <source>
        <dbReference type="EMBL" id="URD73252.1"/>
    </source>
</evidence>
<dbReference type="PANTHER" id="PTHR47994:SF5">
    <property type="entry name" value="F14D16.11-RELATED"/>
    <property type="match status" value="1"/>
</dbReference>
<dbReference type="InterPro" id="IPR017930">
    <property type="entry name" value="Myb_dom"/>
</dbReference>
<comment type="subcellular location">
    <subcellularLocation>
        <location evidence="1">Nucleus</location>
    </subcellularLocation>
</comment>
<dbReference type="GO" id="GO:0003677">
    <property type="term" value="F:DNA binding"/>
    <property type="evidence" value="ECO:0007669"/>
    <property type="project" value="UniProtKB-KW"/>
</dbReference>
<dbReference type="InterPro" id="IPR009057">
    <property type="entry name" value="Homeodomain-like_sf"/>
</dbReference>
<keyword evidence="2" id="KW-0677">Repeat</keyword>
<evidence type="ECO:0000259" key="6">
    <source>
        <dbReference type="PROSITE" id="PS50090"/>
    </source>
</evidence>
<keyword evidence="3" id="KW-0238">DNA-binding</keyword>
<dbReference type="PANTHER" id="PTHR47994">
    <property type="entry name" value="F14D16.11-RELATED"/>
    <property type="match status" value="1"/>
</dbReference>
<evidence type="ECO:0000256" key="3">
    <source>
        <dbReference type="ARBA" id="ARBA00023125"/>
    </source>
</evidence>
<dbReference type="Pfam" id="PF00249">
    <property type="entry name" value="Myb_DNA-binding"/>
    <property type="match status" value="1"/>
</dbReference>
<sequence>MVVQETTFRAVISSNRRRARPTAMGAGKTERTDSAESPLRPRVLVAENDSEKARSANPRPDTRCGKSCRLRWSKIASQLPGRTDNEIKNFWNSCLEKKLRPRGIDPTAHRPPNEVETQEEAIRMY</sequence>
<evidence type="ECO:0000256" key="1">
    <source>
        <dbReference type="ARBA" id="ARBA00004123"/>
    </source>
</evidence>
<reference evidence="8" key="1">
    <citation type="submission" date="2022-05" db="EMBL/GenBank/DDBJ databases">
        <title>The Musa troglodytarum L. genome provides insights into the mechanism of non-climacteric behaviour and enrichment of carotenoids.</title>
        <authorList>
            <person name="Wang J."/>
        </authorList>
    </citation>
    <scope>NUCLEOTIDE SEQUENCE</scope>
    <source>
        <tissue evidence="8">Leaf</tissue>
    </source>
</reference>
<dbReference type="GO" id="GO:0005634">
    <property type="term" value="C:nucleus"/>
    <property type="evidence" value="ECO:0007669"/>
    <property type="project" value="UniProtKB-SubCell"/>
</dbReference>
<dbReference type="InterPro" id="IPR015495">
    <property type="entry name" value="Myb_TF_plants"/>
</dbReference>
<dbReference type="PROSITE" id="PS51294">
    <property type="entry name" value="HTH_MYB"/>
    <property type="match status" value="1"/>
</dbReference>
<keyword evidence="9" id="KW-1185">Reference proteome</keyword>